<keyword evidence="4" id="KW-1003">Cell membrane</keyword>
<sequence>MKEKKVYGYLPDERPPFWQLLLYAVQQVIVMFPATVTVALITGFQVSTTIFASGLATICFILITGRKIPLYYGSSFAYLTAISALVTSDTVMERLSPEAYAQMLAWQEGAVATLPTDAIRYAQFGIVMSGFVSIAAGLVIKLFGTQAVEKILPPTITGPVAMIIGLTLAGNAITDAYTPSATFTGNMGLVWLVSLSTLVATILFSRYLKGFLGQLPLLLGAAFGCLVTAIIYFAGGQSDSMNLFDQMTVDSLVSASVWKLGDGSIFALPAFSLPKPTLAAVIAIMPIAIATIPESTAHMYQLDIYVNDVARRKGVGKKYNLISKLDRNLIGDGIGDMITGMIGGPAGTNYGENISTMAITKVFSVPVLVVAAIIAMVVACFTPLIRGIYAIPTAVIGGLEIYLFGAIAAQGIAIMIDKKCDMFSSKNIAVIACIMIIGLGGQYAFGGNIPFPGFTNGIPCVAGAAIAGILLNLMLSIGERKKGKKADGEAPADTDEAPAESAEA</sequence>
<keyword evidence="6 9" id="KW-1133">Transmembrane helix</keyword>
<proteinExistence type="inferred from homology"/>
<evidence type="ECO:0000256" key="1">
    <source>
        <dbReference type="ARBA" id="ARBA00004651"/>
    </source>
</evidence>
<comment type="caution">
    <text evidence="10">The sequence shown here is derived from an EMBL/GenBank/DDBJ whole genome shotgun (WGS) entry which is preliminary data.</text>
</comment>
<keyword evidence="3" id="KW-0813">Transport</keyword>
<evidence type="ECO:0000256" key="2">
    <source>
        <dbReference type="ARBA" id="ARBA00008821"/>
    </source>
</evidence>
<feature type="transmembrane region" description="Helical" evidence="9">
    <location>
        <begin position="20"/>
        <end position="40"/>
    </location>
</feature>
<dbReference type="InterPro" id="IPR006043">
    <property type="entry name" value="NCS2"/>
</dbReference>
<keyword evidence="5 9" id="KW-0812">Transmembrane</keyword>
<dbReference type="InterPro" id="IPR006042">
    <property type="entry name" value="Xan_ur_permease"/>
</dbReference>
<name>A0A9D1IGC5_9FIRM</name>
<gene>
    <name evidence="10" type="ORF">IAC53_02905</name>
</gene>
<dbReference type="GO" id="GO:0005886">
    <property type="term" value="C:plasma membrane"/>
    <property type="evidence" value="ECO:0007669"/>
    <property type="project" value="UniProtKB-SubCell"/>
</dbReference>
<organism evidence="10 11">
    <name type="scientific">Candidatus Fimenecus excrementigallinarum</name>
    <dbReference type="NCBI Taxonomy" id="2840816"/>
    <lineage>
        <taxon>Bacteria</taxon>
        <taxon>Bacillati</taxon>
        <taxon>Bacillota</taxon>
        <taxon>Clostridia</taxon>
        <taxon>Candidatus Fimenecus</taxon>
    </lineage>
</organism>
<dbReference type="PANTHER" id="PTHR42810">
    <property type="entry name" value="PURINE PERMEASE C1399.01C-RELATED"/>
    <property type="match status" value="1"/>
</dbReference>
<reference evidence="10" key="1">
    <citation type="submission" date="2020-10" db="EMBL/GenBank/DDBJ databases">
        <authorList>
            <person name="Gilroy R."/>
        </authorList>
    </citation>
    <scope>NUCLEOTIDE SEQUENCE</scope>
    <source>
        <strain evidence="10">ChiGjej1B1-19959</strain>
    </source>
</reference>
<feature type="transmembrane region" description="Helical" evidence="9">
    <location>
        <begin position="276"/>
        <end position="292"/>
    </location>
</feature>
<dbReference type="PANTHER" id="PTHR42810:SF4">
    <property type="entry name" value="URIC ACID TRANSPORTER UACT"/>
    <property type="match status" value="1"/>
</dbReference>
<evidence type="ECO:0000256" key="5">
    <source>
        <dbReference type="ARBA" id="ARBA00022692"/>
    </source>
</evidence>
<reference evidence="10" key="2">
    <citation type="journal article" date="2021" name="PeerJ">
        <title>Extensive microbial diversity within the chicken gut microbiome revealed by metagenomics and culture.</title>
        <authorList>
            <person name="Gilroy R."/>
            <person name="Ravi A."/>
            <person name="Getino M."/>
            <person name="Pursley I."/>
            <person name="Horton D.L."/>
            <person name="Alikhan N.F."/>
            <person name="Baker D."/>
            <person name="Gharbi K."/>
            <person name="Hall N."/>
            <person name="Watson M."/>
            <person name="Adriaenssens E.M."/>
            <person name="Foster-Nyarko E."/>
            <person name="Jarju S."/>
            <person name="Secka A."/>
            <person name="Antonio M."/>
            <person name="Oren A."/>
            <person name="Chaudhuri R.R."/>
            <person name="La Ragione R."/>
            <person name="Hildebrand F."/>
            <person name="Pallen M.J."/>
        </authorList>
    </citation>
    <scope>NUCLEOTIDE SEQUENCE</scope>
    <source>
        <strain evidence="10">ChiGjej1B1-19959</strain>
    </source>
</reference>
<dbReference type="Proteomes" id="UP000824071">
    <property type="component" value="Unassembled WGS sequence"/>
</dbReference>
<dbReference type="EMBL" id="DVMW01000024">
    <property type="protein sequence ID" value="HIU35539.1"/>
    <property type="molecule type" value="Genomic_DNA"/>
</dbReference>
<protein>
    <submittedName>
        <fullName evidence="10">Xanthine permease</fullName>
    </submittedName>
</protein>
<comment type="subcellular location">
    <subcellularLocation>
        <location evidence="1">Cell membrane</location>
        <topology evidence="1">Multi-pass membrane protein</topology>
    </subcellularLocation>
</comment>
<dbReference type="GO" id="GO:0042907">
    <property type="term" value="F:xanthine transmembrane transporter activity"/>
    <property type="evidence" value="ECO:0007669"/>
    <property type="project" value="TreeGrafter"/>
</dbReference>
<dbReference type="Pfam" id="PF00860">
    <property type="entry name" value="Xan_ur_permease"/>
    <property type="match status" value="1"/>
</dbReference>
<feature type="region of interest" description="Disordered" evidence="8">
    <location>
        <begin position="482"/>
        <end position="504"/>
    </location>
</feature>
<feature type="transmembrane region" description="Helical" evidence="9">
    <location>
        <begin position="151"/>
        <end position="169"/>
    </location>
</feature>
<evidence type="ECO:0000313" key="10">
    <source>
        <dbReference type="EMBL" id="HIU35539.1"/>
    </source>
</evidence>
<feature type="transmembrane region" description="Helical" evidence="9">
    <location>
        <begin position="451"/>
        <end position="475"/>
    </location>
</feature>
<feature type="transmembrane region" description="Helical" evidence="9">
    <location>
        <begin position="391"/>
        <end position="416"/>
    </location>
</feature>
<dbReference type="AlphaFoldDB" id="A0A9D1IGC5"/>
<feature type="transmembrane region" description="Helical" evidence="9">
    <location>
        <begin position="428"/>
        <end position="445"/>
    </location>
</feature>
<evidence type="ECO:0000256" key="9">
    <source>
        <dbReference type="SAM" id="Phobius"/>
    </source>
</evidence>
<accession>A0A9D1IGC5</accession>
<feature type="transmembrane region" description="Helical" evidence="9">
    <location>
        <begin position="189"/>
        <end position="208"/>
    </location>
</feature>
<keyword evidence="7 9" id="KW-0472">Membrane</keyword>
<evidence type="ECO:0000256" key="4">
    <source>
        <dbReference type="ARBA" id="ARBA00022475"/>
    </source>
</evidence>
<evidence type="ECO:0000256" key="8">
    <source>
        <dbReference type="SAM" id="MobiDB-lite"/>
    </source>
</evidence>
<evidence type="ECO:0000256" key="6">
    <source>
        <dbReference type="ARBA" id="ARBA00022989"/>
    </source>
</evidence>
<feature type="transmembrane region" description="Helical" evidence="9">
    <location>
        <begin position="215"/>
        <end position="235"/>
    </location>
</feature>
<feature type="transmembrane region" description="Helical" evidence="9">
    <location>
        <begin position="46"/>
        <end position="63"/>
    </location>
</feature>
<comment type="similarity">
    <text evidence="2">Belongs to the nucleobase:cation symporter-2 (NCS2) (TC 2.A.40) family.</text>
</comment>
<evidence type="ECO:0000313" key="11">
    <source>
        <dbReference type="Proteomes" id="UP000824071"/>
    </source>
</evidence>
<feature type="compositionally biased region" description="Acidic residues" evidence="8">
    <location>
        <begin position="490"/>
        <end position="504"/>
    </location>
</feature>
<feature type="transmembrane region" description="Helical" evidence="9">
    <location>
        <begin position="121"/>
        <end position="144"/>
    </location>
</feature>
<feature type="transmembrane region" description="Helical" evidence="9">
    <location>
        <begin position="70"/>
        <end position="88"/>
    </location>
</feature>
<evidence type="ECO:0000256" key="7">
    <source>
        <dbReference type="ARBA" id="ARBA00023136"/>
    </source>
</evidence>
<feature type="transmembrane region" description="Helical" evidence="9">
    <location>
        <begin position="362"/>
        <end position="385"/>
    </location>
</feature>
<dbReference type="PROSITE" id="PS01116">
    <property type="entry name" value="XANTH_URACIL_PERMASE"/>
    <property type="match status" value="1"/>
</dbReference>
<evidence type="ECO:0000256" key="3">
    <source>
        <dbReference type="ARBA" id="ARBA00022448"/>
    </source>
</evidence>